<dbReference type="GO" id="GO:0016887">
    <property type="term" value="F:ATP hydrolysis activity"/>
    <property type="evidence" value="ECO:0007669"/>
    <property type="project" value="InterPro"/>
</dbReference>
<accession>A0A0K0G4M1</accession>
<evidence type="ECO:0000256" key="5">
    <source>
        <dbReference type="ARBA" id="ARBA00023136"/>
    </source>
</evidence>
<dbReference type="InterPro" id="IPR023299">
    <property type="entry name" value="ATPase_P-typ_cyto_dom_N"/>
</dbReference>
<sequence>MSEDSNKDEGNLFKVSLKFFLLIQFYPKKIFKEYYLTEHCLSLKDLSDIYPLSRININDVMASRGLTSEEAQFKLSLEGKNIILGNNFKVRGRFVWFKAFVLEILHTFRLLMLFSAVICLLIFFLDMQRTMELSISIFLTTILTLLCIGSLIQKKRISEHVKSFQKIIYKECEVIRNNTITPISAINVVCGDLLKINEGDRLVADVRLLKSSNLLIESSWLTGQSQAFKYIPDVEEKHTEAYAARNIIYKGSYCIQGSGLGLVVKTGNDTIIGKLIKEHTYKYKEKTSLEKEHRVFIITITIISFLFGILTFILGICLNEIKNISNIMTLFINGFLVIVLSNIPHGLTVILTTQLIIIAQRLGKQHMFIKKLEMAATFGETTVLLCCKDTIMDTSQQKIGNIWCNNQIMNVKDLIKRLQEDKVNKNASKNWINKNFELNILIDIMCLCNRAVVEHHSSSRNSFQNLSNTIYSLNDNISINLNKKEITNEDHNSENIYIKGKPTDVSCLKFITKFMTTKELFLLRELHTIVYEEAFEVQSRYHLIISLTEKDKNTITLNNGIPYISYTLMVKGAAEELFRRCSSIHINDKNIEISTEVKEDFEKAFLLLAEQQQSCLGFAYKKFLAPLGLNFKNEKMVHMYCPFTLSNNNEWSFVGMVGIETLIRKNIQKSINQLHRAGISLFITSGDHPETLKAVGNNMLQKINWNRKKVMEREFMEEETNDGSSKKIEVIHCGSLHLLTDYHWKKILNLNGIVFFARTKPEDRYEIVKKCRYFNEIVTVTGHGILDSPALKEANTGIVVNAIGSILAQEAADVIAKDTTLQAITEGINEGKLLHKNFNKSIAYTLSHMLPEIIPILLTFIFGFPLILNSIQLIVIDLITELPPSIALIYQKERKLENPKIKAINKSNMIPWKLLSYSYIQIGIVISIGCLLSYFLTYLHYGIYPSQISSLNMSILPNDKEIIQEASAAWHITLVISQVFHIFSCATYRTPIFKRQKLNKVLILAVLFEVTITILLLTVPFISDWLFIKPPPYFVYVIGISTGIIITIYNEVRKFLLRRSNKYLWVKVFSW</sequence>
<comment type="subcellular location">
    <subcellularLocation>
        <location evidence="1">Cell membrane</location>
        <topology evidence="1">Multi-pass membrane protein</topology>
    </subcellularLocation>
</comment>
<dbReference type="InterPro" id="IPR008250">
    <property type="entry name" value="ATPase_P-typ_transduc_dom_A_sf"/>
</dbReference>
<keyword evidence="5 6" id="KW-0472">Membrane</keyword>
<evidence type="ECO:0000256" key="4">
    <source>
        <dbReference type="ARBA" id="ARBA00022989"/>
    </source>
</evidence>
<dbReference type="Pfam" id="PF00122">
    <property type="entry name" value="E1-E2_ATPase"/>
    <property type="match status" value="1"/>
</dbReference>
<dbReference type="PANTHER" id="PTHR43294">
    <property type="entry name" value="SODIUM/POTASSIUM-TRANSPORTING ATPASE SUBUNIT ALPHA"/>
    <property type="match status" value="1"/>
</dbReference>
<dbReference type="PANTHER" id="PTHR43294:SF21">
    <property type="entry name" value="CATION TRANSPORTING ATPASE"/>
    <property type="match status" value="1"/>
</dbReference>
<reference evidence="10" key="2">
    <citation type="submission" date="2015-08" db="UniProtKB">
        <authorList>
            <consortium name="WormBaseParasite"/>
        </authorList>
    </citation>
    <scope>IDENTIFICATION</scope>
</reference>
<dbReference type="InterPro" id="IPR023298">
    <property type="entry name" value="ATPase_P-typ_TM_dom_sf"/>
</dbReference>
<feature type="transmembrane region" description="Helical" evidence="6">
    <location>
        <begin position="1033"/>
        <end position="1052"/>
    </location>
</feature>
<dbReference type="GO" id="GO:0005524">
    <property type="term" value="F:ATP binding"/>
    <property type="evidence" value="ECO:0007669"/>
    <property type="project" value="InterPro"/>
</dbReference>
<evidence type="ECO:0000256" key="6">
    <source>
        <dbReference type="SAM" id="Phobius"/>
    </source>
</evidence>
<dbReference type="InterPro" id="IPR006068">
    <property type="entry name" value="ATPase_P-typ_cation-transptr_C"/>
</dbReference>
<dbReference type="InterPro" id="IPR050510">
    <property type="entry name" value="Cation_transp_ATPase_P-type"/>
</dbReference>
<reference evidence="9" key="1">
    <citation type="submission" date="2014-07" db="EMBL/GenBank/DDBJ databases">
        <authorList>
            <person name="Martin A.A"/>
            <person name="De Silva N."/>
        </authorList>
    </citation>
    <scope>NUCLEOTIDE SEQUENCE</scope>
</reference>
<feature type="transmembrane region" description="Helical" evidence="6">
    <location>
        <begin position="914"/>
        <end position="936"/>
    </location>
</feature>
<evidence type="ECO:0000256" key="3">
    <source>
        <dbReference type="ARBA" id="ARBA00022692"/>
    </source>
</evidence>
<dbReference type="STRING" id="75913.A0A0K0G4M1"/>
<protein>
    <submittedName>
        <fullName evidence="10">Cation_ATPase_C domain-containing protein</fullName>
    </submittedName>
</protein>
<keyword evidence="3 6" id="KW-0812">Transmembrane</keyword>
<dbReference type="InterPro" id="IPR036412">
    <property type="entry name" value="HAD-like_sf"/>
</dbReference>
<dbReference type="PRINTS" id="PR00120">
    <property type="entry name" value="HATPASE"/>
</dbReference>
<dbReference type="GO" id="GO:1902600">
    <property type="term" value="P:proton transmembrane transport"/>
    <property type="evidence" value="ECO:0007669"/>
    <property type="project" value="TreeGrafter"/>
</dbReference>
<dbReference type="SUPFAM" id="SSF56784">
    <property type="entry name" value="HAD-like"/>
    <property type="match status" value="1"/>
</dbReference>
<feature type="transmembrane region" description="Helical" evidence="6">
    <location>
        <begin position="330"/>
        <end position="358"/>
    </location>
</feature>
<dbReference type="GO" id="GO:1990573">
    <property type="term" value="P:potassium ion import across plasma membrane"/>
    <property type="evidence" value="ECO:0007669"/>
    <property type="project" value="TreeGrafter"/>
</dbReference>
<dbReference type="GO" id="GO:0036376">
    <property type="term" value="P:sodium ion export across plasma membrane"/>
    <property type="evidence" value="ECO:0007669"/>
    <property type="project" value="TreeGrafter"/>
</dbReference>
<evidence type="ECO:0000313" key="9">
    <source>
        <dbReference type="Proteomes" id="UP000035680"/>
    </source>
</evidence>
<evidence type="ECO:0000259" key="8">
    <source>
        <dbReference type="Pfam" id="PF00689"/>
    </source>
</evidence>
<proteinExistence type="predicted"/>
<keyword evidence="4 6" id="KW-1133">Transmembrane helix</keyword>
<dbReference type="InterPro" id="IPR059000">
    <property type="entry name" value="ATPase_P-type_domA"/>
</dbReference>
<keyword evidence="9" id="KW-1185">Reference proteome</keyword>
<dbReference type="Gene3D" id="2.70.150.10">
    <property type="entry name" value="Calcium-transporting ATPase, cytoplasmic transduction domain A"/>
    <property type="match status" value="1"/>
</dbReference>
<keyword evidence="2" id="KW-1003">Cell membrane</keyword>
<dbReference type="GO" id="GO:0005886">
    <property type="term" value="C:plasma membrane"/>
    <property type="evidence" value="ECO:0007669"/>
    <property type="project" value="UniProtKB-SubCell"/>
</dbReference>
<dbReference type="Pfam" id="PF00689">
    <property type="entry name" value="Cation_ATPase_C"/>
    <property type="match status" value="1"/>
</dbReference>
<organism evidence="9 10">
    <name type="scientific">Strongyloides venezuelensis</name>
    <name type="common">Threadworm</name>
    <dbReference type="NCBI Taxonomy" id="75913"/>
    <lineage>
        <taxon>Eukaryota</taxon>
        <taxon>Metazoa</taxon>
        <taxon>Ecdysozoa</taxon>
        <taxon>Nematoda</taxon>
        <taxon>Chromadorea</taxon>
        <taxon>Rhabditida</taxon>
        <taxon>Tylenchina</taxon>
        <taxon>Panagrolaimomorpha</taxon>
        <taxon>Strongyloidoidea</taxon>
        <taxon>Strongyloididae</taxon>
        <taxon>Strongyloides</taxon>
    </lineage>
</organism>
<feature type="transmembrane region" description="Helical" evidence="6">
    <location>
        <begin position="1001"/>
        <end position="1021"/>
    </location>
</feature>
<dbReference type="SUPFAM" id="SSF81653">
    <property type="entry name" value="Calcium ATPase, transduction domain A"/>
    <property type="match status" value="1"/>
</dbReference>
<dbReference type="WBParaSite" id="SVE_1968200.2">
    <property type="protein sequence ID" value="SVE_1968200.2"/>
    <property type="gene ID" value="SVE_1968200"/>
</dbReference>
<dbReference type="Pfam" id="PF13246">
    <property type="entry name" value="Cation_ATPase"/>
    <property type="match status" value="1"/>
</dbReference>
<dbReference type="SUPFAM" id="SSF81660">
    <property type="entry name" value="Metal cation-transporting ATPase, ATP-binding domain N"/>
    <property type="match status" value="1"/>
</dbReference>
<feature type="transmembrane region" description="Helical" evidence="6">
    <location>
        <begin position="968"/>
        <end position="989"/>
    </location>
</feature>
<dbReference type="AlphaFoldDB" id="A0A0K0G4M1"/>
<dbReference type="Gene3D" id="3.40.1110.10">
    <property type="entry name" value="Calcium-transporting ATPase, cytoplasmic domain N"/>
    <property type="match status" value="1"/>
</dbReference>
<dbReference type="PRINTS" id="PR00119">
    <property type="entry name" value="CATATPASE"/>
</dbReference>
<dbReference type="GO" id="GO:0005391">
    <property type="term" value="F:P-type sodium:potassium-exchanging transporter activity"/>
    <property type="evidence" value="ECO:0007669"/>
    <property type="project" value="TreeGrafter"/>
</dbReference>
<evidence type="ECO:0000256" key="2">
    <source>
        <dbReference type="ARBA" id="ARBA00022475"/>
    </source>
</evidence>
<feature type="domain" description="P-type ATPase A" evidence="7">
    <location>
        <begin position="170"/>
        <end position="277"/>
    </location>
</feature>
<dbReference type="InterPro" id="IPR001757">
    <property type="entry name" value="P_typ_ATPase"/>
</dbReference>
<dbReference type="Proteomes" id="UP000035680">
    <property type="component" value="Unassembled WGS sequence"/>
</dbReference>
<dbReference type="InterPro" id="IPR023214">
    <property type="entry name" value="HAD_sf"/>
</dbReference>
<name>A0A0K0G4M1_STRVS</name>
<dbReference type="Gene3D" id="1.20.1110.10">
    <property type="entry name" value="Calcium-transporting ATPase, transmembrane domain"/>
    <property type="match status" value="1"/>
</dbReference>
<evidence type="ECO:0000313" key="10">
    <source>
        <dbReference type="WBParaSite" id="SVE_1968200.2"/>
    </source>
</evidence>
<dbReference type="Gene3D" id="3.40.50.1000">
    <property type="entry name" value="HAD superfamily/HAD-like"/>
    <property type="match status" value="1"/>
</dbReference>
<feature type="domain" description="Cation-transporting P-type ATPase C-terminal" evidence="8">
    <location>
        <begin position="865"/>
        <end position="1056"/>
    </location>
</feature>
<evidence type="ECO:0000259" key="7">
    <source>
        <dbReference type="Pfam" id="PF00122"/>
    </source>
</evidence>
<dbReference type="GO" id="GO:0030007">
    <property type="term" value="P:intracellular potassium ion homeostasis"/>
    <property type="evidence" value="ECO:0007669"/>
    <property type="project" value="TreeGrafter"/>
</dbReference>
<evidence type="ECO:0000256" key="1">
    <source>
        <dbReference type="ARBA" id="ARBA00004651"/>
    </source>
</evidence>
<feature type="transmembrane region" description="Helical" evidence="6">
    <location>
        <begin position="295"/>
        <end position="318"/>
    </location>
</feature>
<dbReference type="SUPFAM" id="SSF81665">
    <property type="entry name" value="Calcium ATPase, transmembrane domain M"/>
    <property type="match status" value="1"/>
</dbReference>
<feature type="transmembrane region" description="Helical" evidence="6">
    <location>
        <begin position="131"/>
        <end position="152"/>
    </location>
</feature>
<dbReference type="GO" id="GO:0006883">
    <property type="term" value="P:intracellular sodium ion homeostasis"/>
    <property type="evidence" value="ECO:0007669"/>
    <property type="project" value="TreeGrafter"/>
</dbReference>
<feature type="transmembrane region" description="Helical" evidence="6">
    <location>
        <begin position="99"/>
        <end position="125"/>
    </location>
</feature>